<dbReference type="Gene3D" id="3.30.1330.30">
    <property type="match status" value="1"/>
</dbReference>
<dbReference type="GO" id="GO:0032259">
    <property type="term" value="P:methylation"/>
    <property type="evidence" value="ECO:0007669"/>
    <property type="project" value="UniProtKB-KW"/>
</dbReference>
<evidence type="ECO:0000313" key="6">
    <source>
        <dbReference type="EMBL" id="HIQ90915.1"/>
    </source>
</evidence>
<dbReference type="InterPro" id="IPR029028">
    <property type="entry name" value="Alpha/beta_knot_MTases"/>
</dbReference>
<name>A0A9D1CZ83_9FIRM</name>
<dbReference type="AlphaFoldDB" id="A0A9D1CZ83"/>
<dbReference type="InterPro" id="IPR053888">
    <property type="entry name" value="MRM3-like_sub_bind"/>
</dbReference>
<keyword evidence="3" id="KW-0808">Transferase</keyword>
<keyword evidence="2 6" id="KW-0489">Methyltransferase</keyword>
<dbReference type="GO" id="GO:0008173">
    <property type="term" value="F:RNA methyltransferase activity"/>
    <property type="evidence" value="ECO:0007669"/>
    <property type="project" value="InterPro"/>
</dbReference>
<dbReference type="EMBL" id="DVFV01000088">
    <property type="protein sequence ID" value="HIQ90915.1"/>
    <property type="molecule type" value="Genomic_DNA"/>
</dbReference>
<dbReference type="InterPro" id="IPR029026">
    <property type="entry name" value="tRNA_m1G_MTases_N"/>
</dbReference>
<dbReference type="SUPFAM" id="SSF55315">
    <property type="entry name" value="L30e-like"/>
    <property type="match status" value="1"/>
</dbReference>
<reference evidence="6" key="2">
    <citation type="journal article" date="2021" name="PeerJ">
        <title>Extensive microbial diversity within the chicken gut microbiome revealed by metagenomics and culture.</title>
        <authorList>
            <person name="Gilroy R."/>
            <person name="Ravi A."/>
            <person name="Getino M."/>
            <person name="Pursley I."/>
            <person name="Horton D.L."/>
            <person name="Alikhan N.F."/>
            <person name="Baker D."/>
            <person name="Gharbi K."/>
            <person name="Hall N."/>
            <person name="Watson M."/>
            <person name="Adriaenssens E.M."/>
            <person name="Foster-Nyarko E."/>
            <person name="Jarju S."/>
            <person name="Secka A."/>
            <person name="Antonio M."/>
            <person name="Oren A."/>
            <person name="Chaudhuri R.R."/>
            <person name="La Ragione R."/>
            <person name="Hildebrand F."/>
            <person name="Pallen M.J."/>
        </authorList>
    </citation>
    <scope>NUCLEOTIDE SEQUENCE</scope>
    <source>
        <strain evidence="6">CHK147-3167</strain>
    </source>
</reference>
<dbReference type="Gene3D" id="3.40.1280.10">
    <property type="match status" value="1"/>
</dbReference>
<dbReference type="InterPro" id="IPR029064">
    <property type="entry name" value="Ribosomal_eL30-like_sf"/>
</dbReference>
<dbReference type="GO" id="GO:0003723">
    <property type="term" value="F:RNA binding"/>
    <property type="evidence" value="ECO:0007669"/>
    <property type="project" value="InterPro"/>
</dbReference>
<dbReference type="PANTHER" id="PTHR43191">
    <property type="entry name" value="RRNA METHYLTRANSFERASE 3"/>
    <property type="match status" value="1"/>
</dbReference>
<evidence type="ECO:0000313" key="7">
    <source>
        <dbReference type="Proteomes" id="UP000886786"/>
    </source>
</evidence>
<comment type="similarity">
    <text evidence="1">Belongs to the class IV-like SAM-binding methyltransferase superfamily. RNA methyltransferase TrmH family.</text>
</comment>
<dbReference type="SUPFAM" id="SSF75217">
    <property type="entry name" value="alpha/beta knot"/>
    <property type="match status" value="1"/>
</dbReference>
<dbReference type="InterPro" id="IPR051259">
    <property type="entry name" value="rRNA_Methyltransferase"/>
</dbReference>
<reference evidence="6" key="1">
    <citation type="submission" date="2020-10" db="EMBL/GenBank/DDBJ databases">
        <authorList>
            <person name="Gilroy R."/>
        </authorList>
    </citation>
    <scope>NUCLEOTIDE SEQUENCE</scope>
    <source>
        <strain evidence="6">CHK147-3167</strain>
    </source>
</reference>
<evidence type="ECO:0000259" key="4">
    <source>
        <dbReference type="Pfam" id="PF00588"/>
    </source>
</evidence>
<dbReference type="Pfam" id="PF22435">
    <property type="entry name" value="MRM3-like_sub_bind"/>
    <property type="match status" value="1"/>
</dbReference>
<evidence type="ECO:0000256" key="3">
    <source>
        <dbReference type="ARBA" id="ARBA00022679"/>
    </source>
</evidence>
<dbReference type="InterPro" id="IPR001537">
    <property type="entry name" value="SpoU_MeTrfase"/>
</dbReference>
<protein>
    <submittedName>
        <fullName evidence="6">RNA methyltransferase</fullName>
    </submittedName>
</protein>
<gene>
    <name evidence="6" type="ORF">IAB27_04755</name>
</gene>
<dbReference type="PANTHER" id="PTHR43191:SF2">
    <property type="entry name" value="RRNA METHYLTRANSFERASE 3, MITOCHONDRIAL"/>
    <property type="match status" value="1"/>
</dbReference>
<dbReference type="Proteomes" id="UP000886786">
    <property type="component" value="Unassembled WGS sequence"/>
</dbReference>
<feature type="domain" description="tRNA/rRNA methyltransferase SpoU type" evidence="4">
    <location>
        <begin position="97"/>
        <end position="234"/>
    </location>
</feature>
<sequence>MYTSVNNEKIKYLKKLQNKKYRRQTGEFLVEGDHLVKEAYNAGLLKELYVEQDNLNLDVKTYLIDNKITKYLSEVETPTGIFGLCQIKENKLKGNRLLILDNISDPGNLGTIIRSSVAFNIDTIVLSKDTVDPYNSKVIRASEGMIFHINIITEDLFEFIPKIKGKYPLYGTKVDGGKPLDEFKNREKFAIIMGNEGNGVKEEILNMCDEYMYIPMNQNCESLNVAVATSIILYKLR</sequence>
<dbReference type="Pfam" id="PF00588">
    <property type="entry name" value="SpoU_methylase"/>
    <property type="match status" value="1"/>
</dbReference>
<proteinExistence type="inferred from homology"/>
<feature type="domain" description="MRM3-like substrate binding" evidence="5">
    <location>
        <begin position="7"/>
        <end position="83"/>
    </location>
</feature>
<evidence type="ECO:0000256" key="2">
    <source>
        <dbReference type="ARBA" id="ARBA00022603"/>
    </source>
</evidence>
<accession>A0A9D1CZ83</accession>
<dbReference type="CDD" id="cd18095">
    <property type="entry name" value="SpoU-like_rRNA-MTase"/>
    <property type="match status" value="1"/>
</dbReference>
<dbReference type="GO" id="GO:0006396">
    <property type="term" value="P:RNA processing"/>
    <property type="evidence" value="ECO:0007669"/>
    <property type="project" value="InterPro"/>
</dbReference>
<comment type="caution">
    <text evidence="6">The sequence shown here is derived from an EMBL/GenBank/DDBJ whole genome shotgun (WGS) entry which is preliminary data.</text>
</comment>
<organism evidence="6 7">
    <name type="scientific">Candidatus Coprosoma intestinipullorum</name>
    <dbReference type="NCBI Taxonomy" id="2840752"/>
    <lineage>
        <taxon>Bacteria</taxon>
        <taxon>Bacillati</taxon>
        <taxon>Bacillota</taxon>
        <taxon>Bacillota incertae sedis</taxon>
        <taxon>Candidatus Coprosoma</taxon>
    </lineage>
</organism>
<evidence type="ECO:0000259" key="5">
    <source>
        <dbReference type="Pfam" id="PF22435"/>
    </source>
</evidence>
<evidence type="ECO:0000256" key="1">
    <source>
        <dbReference type="ARBA" id="ARBA00007228"/>
    </source>
</evidence>